<dbReference type="OrthoDB" id="10592823at2759"/>
<evidence type="ECO:0000313" key="3">
    <source>
        <dbReference type="Proteomes" id="UP000469558"/>
    </source>
</evidence>
<protein>
    <submittedName>
        <fullName evidence="2">Uncharacterized protein</fullName>
    </submittedName>
</protein>
<evidence type="ECO:0000256" key="1">
    <source>
        <dbReference type="SAM" id="MobiDB-lite"/>
    </source>
</evidence>
<dbReference type="Proteomes" id="UP000469558">
    <property type="component" value="Unassembled WGS sequence"/>
</dbReference>
<keyword evidence="3" id="KW-1185">Reference proteome</keyword>
<reference evidence="2 3" key="1">
    <citation type="submission" date="2018-05" db="EMBL/GenBank/DDBJ databases">
        <title>Genome sequencing and assembly of the regulated plant pathogen Lachnellula willkommii and related sister species for the development of diagnostic species identification markers.</title>
        <authorList>
            <person name="Giroux E."/>
            <person name="Bilodeau G."/>
        </authorList>
    </citation>
    <scope>NUCLEOTIDE SEQUENCE [LARGE SCALE GENOMIC DNA]</scope>
    <source>
        <strain evidence="2 3">CBS 268.59</strain>
    </source>
</reference>
<name>A0A8T9C7Q0_9HELO</name>
<dbReference type="EMBL" id="QGMK01000846">
    <property type="protein sequence ID" value="TVY78103.1"/>
    <property type="molecule type" value="Genomic_DNA"/>
</dbReference>
<comment type="caution">
    <text evidence="2">The sequence shown here is derived from an EMBL/GenBank/DDBJ whole genome shotgun (WGS) entry which is preliminary data.</text>
</comment>
<accession>A0A8T9C7Q0</accession>
<feature type="region of interest" description="Disordered" evidence="1">
    <location>
        <begin position="1"/>
        <end position="34"/>
    </location>
</feature>
<proteinExistence type="predicted"/>
<gene>
    <name evidence="2" type="ORF">LSUE1_G004806</name>
</gene>
<organism evidence="2 3">
    <name type="scientific">Lachnellula suecica</name>
    <dbReference type="NCBI Taxonomy" id="602035"/>
    <lineage>
        <taxon>Eukaryota</taxon>
        <taxon>Fungi</taxon>
        <taxon>Dikarya</taxon>
        <taxon>Ascomycota</taxon>
        <taxon>Pezizomycotina</taxon>
        <taxon>Leotiomycetes</taxon>
        <taxon>Helotiales</taxon>
        <taxon>Lachnaceae</taxon>
        <taxon>Lachnellula</taxon>
    </lineage>
</organism>
<feature type="compositionally biased region" description="Polar residues" evidence="1">
    <location>
        <begin position="1"/>
        <end position="17"/>
    </location>
</feature>
<dbReference type="AlphaFoldDB" id="A0A8T9C7Q0"/>
<evidence type="ECO:0000313" key="2">
    <source>
        <dbReference type="EMBL" id="TVY78103.1"/>
    </source>
</evidence>
<sequence>MASQSKEAASTSPSSCKTAHWNVAPPPDNKSPLPLYIQHKAEGYSMQAIVDAMAAQHPDRPQPTVPELLEIARSLGFLNPDGSVNHNAPIPSQTPKVTYYTNIETSGMQTIETPAGEDNAFHAIIGSMKAQMPQQEPPTLAELREVARSLGLSPPFGNQDLAAVLESWGKTKGIKLGLGVSTGKKE</sequence>